<keyword evidence="1" id="KW-0812">Transmembrane</keyword>
<dbReference type="Pfam" id="PF04403">
    <property type="entry name" value="PqiA"/>
    <property type="match status" value="1"/>
</dbReference>
<name>A0A5C8ZPR0_9GAMM</name>
<proteinExistence type="predicted"/>
<accession>A0A5C8ZPR0</accession>
<dbReference type="OrthoDB" id="9800207at2"/>
<feature type="transmembrane region" description="Helical" evidence="1">
    <location>
        <begin position="141"/>
        <end position="162"/>
    </location>
</feature>
<evidence type="ECO:0000256" key="1">
    <source>
        <dbReference type="SAM" id="Phobius"/>
    </source>
</evidence>
<evidence type="ECO:0000313" key="2">
    <source>
        <dbReference type="EMBL" id="TXS90503.1"/>
    </source>
</evidence>
<gene>
    <name evidence="2" type="ORF">FVW59_14280</name>
</gene>
<dbReference type="Proteomes" id="UP000321933">
    <property type="component" value="Unassembled WGS sequence"/>
</dbReference>
<comment type="caution">
    <text evidence="2">The sequence shown here is derived from an EMBL/GenBank/DDBJ whole genome shotgun (WGS) entry which is preliminary data.</text>
</comment>
<feature type="transmembrane region" description="Helical" evidence="1">
    <location>
        <begin position="100"/>
        <end position="120"/>
    </location>
</feature>
<organism evidence="2 3">
    <name type="scientific">Parahaliea aestuarii</name>
    <dbReference type="NCBI Taxonomy" id="1852021"/>
    <lineage>
        <taxon>Bacteria</taxon>
        <taxon>Pseudomonadati</taxon>
        <taxon>Pseudomonadota</taxon>
        <taxon>Gammaproteobacteria</taxon>
        <taxon>Cellvibrionales</taxon>
        <taxon>Halieaceae</taxon>
        <taxon>Parahaliea</taxon>
    </lineage>
</organism>
<keyword evidence="3" id="KW-1185">Reference proteome</keyword>
<feature type="transmembrane region" description="Helical" evidence="1">
    <location>
        <begin position="182"/>
        <end position="200"/>
    </location>
</feature>
<sequence>MIRSRGLVALLLMAVSIALLYPGVTQPVLTLSGSIEKSDIANLGIELLAGGDSADDQSRNMLGAFSRFLGLDQIEGEVVVYHNTRSIWGTVNELARTGNLLVALLIVLFSLVIPLFKLLLQAVALTPFSGGLRRPLLSLNAALSKWSMADVFVMAMLVAYMAGAASGQMGDLLMMEARLEPGFWFFLAYCLFSIGASALVRREYANA</sequence>
<dbReference type="AlphaFoldDB" id="A0A5C8ZPR0"/>
<protein>
    <submittedName>
        <fullName evidence="2">Paraquat-inducible protein A</fullName>
    </submittedName>
</protein>
<keyword evidence="1" id="KW-1133">Transmembrane helix</keyword>
<keyword evidence="1" id="KW-0472">Membrane</keyword>
<dbReference type="InterPro" id="IPR007498">
    <property type="entry name" value="PqiA-like"/>
</dbReference>
<dbReference type="RefSeq" id="WP_148065029.1">
    <property type="nucleotide sequence ID" value="NZ_VRYZ01000006.1"/>
</dbReference>
<evidence type="ECO:0000313" key="3">
    <source>
        <dbReference type="Proteomes" id="UP000321933"/>
    </source>
</evidence>
<dbReference type="EMBL" id="VRYZ01000006">
    <property type="protein sequence ID" value="TXS90503.1"/>
    <property type="molecule type" value="Genomic_DNA"/>
</dbReference>
<reference evidence="2 3" key="1">
    <citation type="submission" date="2019-08" db="EMBL/GenBank/DDBJ databases">
        <title>Parahaliea maris sp. nov., isolated from the surface seawater.</title>
        <authorList>
            <person name="Liu Y."/>
        </authorList>
    </citation>
    <scope>NUCLEOTIDE SEQUENCE [LARGE SCALE GENOMIC DNA]</scope>
    <source>
        <strain evidence="2 3">S2-26</strain>
    </source>
</reference>